<evidence type="ECO:0000313" key="2">
    <source>
        <dbReference type="Proteomes" id="UP000230405"/>
    </source>
</evidence>
<comment type="caution">
    <text evidence="1">The sequence shown here is derived from an EMBL/GenBank/DDBJ whole genome shotgun (WGS) entry which is preliminary data.</text>
</comment>
<reference evidence="2" key="1">
    <citation type="submission" date="2017-09" db="EMBL/GenBank/DDBJ databases">
        <title>Depth-based differentiation of microbial function through sediment-hosted aquifers and enrichment of novel symbionts in the deep terrestrial subsurface.</title>
        <authorList>
            <person name="Probst A.J."/>
            <person name="Ladd B."/>
            <person name="Jarett J.K."/>
            <person name="Geller-Mcgrath D.E."/>
            <person name="Sieber C.M.K."/>
            <person name="Emerson J.B."/>
            <person name="Anantharaman K."/>
            <person name="Thomas B.C."/>
            <person name="Malmstrom R."/>
            <person name="Stieglmeier M."/>
            <person name="Klingl A."/>
            <person name="Woyke T."/>
            <person name="Ryan C.M."/>
            <person name="Banfield J.F."/>
        </authorList>
    </citation>
    <scope>NUCLEOTIDE SEQUENCE [LARGE SCALE GENOMIC DNA]</scope>
</reference>
<organism evidence="1 2">
    <name type="scientific">Candidatus Komeilibacteria bacterium CG_4_10_14_0_2_um_filter_37_10</name>
    <dbReference type="NCBI Taxonomy" id="1974470"/>
    <lineage>
        <taxon>Bacteria</taxon>
        <taxon>Candidatus Komeiliibacteriota</taxon>
    </lineage>
</organism>
<dbReference type="InterPro" id="IPR036866">
    <property type="entry name" value="RibonucZ/Hydroxyglut_hydro"/>
</dbReference>
<name>A0A2M7VF94_9BACT</name>
<dbReference type="SUPFAM" id="SSF56281">
    <property type="entry name" value="Metallo-hydrolase/oxidoreductase"/>
    <property type="match status" value="1"/>
</dbReference>
<dbReference type="EMBL" id="PFPO01000045">
    <property type="protein sequence ID" value="PIZ99161.1"/>
    <property type="molecule type" value="Genomic_DNA"/>
</dbReference>
<protein>
    <submittedName>
        <fullName evidence="1">Zn-dependent hydrolase</fullName>
    </submittedName>
</protein>
<keyword evidence="1" id="KW-0378">Hydrolase</keyword>
<proteinExistence type="predicted"/>
<dbReference type="InterPro" id="IPR050114">
    <property type="entry name" value="UPF0173_UPF0282_UlaG_hydrolase"/>
</dbReference>
<evidence type="ECO:0000313" key="1">
    <source>
        <dbReference type="EMBL" id="PIZ99161.1"/>
    </source>
</evidence>
<dbReference type="GO" id="GO:0016787">
    <property type="term" value="F:hydrolase activity"/>
    <property type="evidence" value="ECO:0007669"/>
    <property type="project" value="UniProtKB-KW"/>
</dbReference>
<dbReference type="PANTHER" id="PTHR43546:SF8">
    <property type="entry name" value="METALLO-BETA-LACTAMASE DOMAIN-CONTAINING PROTEIN"/>
    <property type="match status" value="1"/>
</dbReference>
<sequence>MFKYQGLTIEKFNHDTIFVRNQHNIYFDPFRVEMINMPRADMVFISHQHPDHCSPEDLEKVIKSDSLIIASHLCQPLLQRFQQEKVFLKPGEGIDYRGVKVLAVPAYNTNKYRAPGQFFHPRSEGGLGYLIEIDNIRLYFAGDTDVIEEMSDFGSIDLAFLPVSGTYVMDEKEAAQAIAKIRPKVVVPMHYGCVAGELKQAFALQRLTDLAEIRVLN</sequence>
<dbReference type="AlphaFoldDB" id="A0A2M7VF94"/>
<accession>A0A2M7VF94</accession>
<dbReference type="Pfam" id="PF13483">
    <property type="entry name" value="Lactamase_B_3"/>
    <property type="match status" value="1"/>
</dbReference>
<dbReference type="Gene3D" id="3.60.15.10">
    <property type="entry name" value="Ribonuclease Z/Hydroxyacylglutathione hydrolase-like"/>
    <property type="match status" value="1"/>
</dbReference>
<gene>
    <name evidence="1" type="ORF">COX77_02325</name>
</gene>
<dbReference type="PANTHER" id="PTHR43546">
    <property type="entry name" value="UPF0173 METAL-DEPENDENT HYDROLASE MJ1163-RELATED"/>
    <property type="match status" value="1"/>
</dbReference>
<dbReference type="Proteomes" id="UP000230405">
    <property type="component" value="Unassembled WGS sequence"/>
</dbReference>